<name>A0A8G1EHJ8_9EURY</name>
<dbReference type="InterPro" id="IPR011050">
    <property type="entry name" value="Pectin_lyase_fold/virulence"/>
</dbReference>
<gene>
    <name evidence="4" type="ORF">E2N92_11945</name>
</gene>
<dbReference type="InterPro" id="IPR007742">
    <property type="entry name" value="NosD_dom"/>
</dbReference>
<dbReference type="Pfam" id="PF13229">
    <property type="entry name" value="Beta_helix"/>
    <property type="match status" value="1"/>
</dbReference>
<sequence length="704" mass="72150">MKKIPPFRKKIPLLVLLLVIALTCLVLAVSGIPVYHGRVWHVSYIEGGENRTSLHDISRIGAGDIIHIWGAEGHPYEGGITIDVPGVTIRRWGGSPAQPLITCTSHAAPAFTLTGAADDTVLYDLEISGNLLERDRTQGAAVNAFGTAEDHLQGLIITDCTFTGNAANGNPTRGGALSARYVDDLRITESTFTDNHAVWGGGAYCYECEGVTITDTGFTRNTADGDGGGARFDSCRDVALTSIAFTANHAKRGGGTSFEKCSGVTLTDATFSDNRADGDFGGGAHFHASSGTSIADATFSGNHADEGFGGGVSFVTSSGATITDTAFTGNSAKAGGGVCFSDSDDLALTGTAFTENNADRFGGGVSFITSSDATITDTVFTGNSAKAGGGACFSGSNDLALTGTTFSENNADRYGGGAFVDMCRRTTLTGTTLADNSAETGSGTFFQLCEDSTLTDTVFTDNTATNLGGGTCFWECQGATLTGTVFTGNTAIGGGGAHISSCERAIITNCRFDNPTNIYAEDSAGAVLNTPRHGGRNIAGGSFLGGNLWLRDPAQNISEWAADADGDGICDEPLNIEGFGTDSLPLTCRSEPAPTMVATTVSSTEPAGARPLSSRDDPTTTTTTAAPSAGSSGESTAAPVNTTATPVAEMTAVMTAAAPAETPVTLTTAATATDTTPAETQTPFPTAMLVVAWAIAAMAIRRRE</sequence>
<accession>A0A8G1EHJ8</accession>
<dbReference type="Gene3D" id="2.160.20.10">
    <property type="entry name" value="Single-stranded right-handed beta-helix, Pectin lyase-like"/>
    <property type="match status" value="1"/>
</dbReference>
<dbReference type="PANTHER" id="PTHR11319">
    <property type="entry name" value="G PROTEIN-COUPLED RECEPTOR-RELATED"/>
    <property type="match status" value="1"/>
</dbReference>
<dbReference type="SUPFAM" id="SSF51126">
    <property type="entry name" value="Pectin lyase-like"/>
    <property type="match status" value="2"/>
</dbReference>
<feature type="compositionally biased region" description="Low complexity" evidence="1">
    <location>
        <begin position="619"/>
        <end position="640"/>
    </location>
</feature>
<evidence type="ECO:0000313" key="5">
    <source>
        <dbReference type="Proteomes" id="UP000826709"/>
    </source>
</evidence>
<dbReference type="RefSeq" id="WP_220681398.1">
    <property type="nucleotide sequence ID" value="NZ_CP037968.1"/>
</dbReference>
<dbReference type="PANTHER" id="PTHR11319:SF35">
    <property type="entry name" value="OUTER MEMBRANE PROTEIN PMPC-RELATED"/>
    <property type="match status" value="1"/>
</dbReference>
<evidence type="ECO:0000259" key="3">
    <source>
        <dbReference type="Pfam" id="PF13229"/>
    </source>
</evidence>
<feature type="domain" description="Periplasmic copper-binding protein NosD beta helix" evidence="2">
    <location>
        <begin position="362"/>
        <end position="549"/>
    </location>
</feature>
<evidence type="ECO:0008006" key="6">
    <source>
        <dbReference type="Google" id="ProtNLM"/>
    </source>
</evidence>
<evidence type="ECO:0000259" key="2">
    <source>
        <dbReference type="Pfam" id="PF05048"/>
    </source>
</evidence>
<dbReference type="KEGG" id="mfk:E2N92_11945"/>
<feature type="region of interest" description="Disordered" evidence="1">
    <location>
        <begin position="597"/>
        <end position="640"/>
    </location>
</feature>
<evidence type="ECO:0000256" key="1">
    <source>
        <dbReference type="SAM" id="MobiDB-lite"/>
    </source>
</evidence>
<dbReference type="SMART" id="SM00710">
    <property type="entry name" value="PbH1"/>
    <property type="match status" value="11"/>
</dbReference>
<dbReference type="EMBL" id="CP037968">
    <property type="protein sequence ID" value="QYZ80087.1"/>
    <property type="molecule type" value="Genomic_DNA"/>
</dbReference>
<keyword evidence="5" id="KW-1185">Reference proteome</keyword>
<dbReference type="InterPro" id="IPR006626">
    <property type="entry name" value="PbH1"/>
</dbReference>
<feature type="domain" description="Right handed beta helix" evidence="3">
    <location>
        <begin position="202"/>
        <end position="356"/>
    </location>
</feature>
<evidence type="ECO:0000313" key="4">
    <source>
        <dbReference type="EMBL" id="QYZ80087.1"/>
    </source>
</evidence>
<dbReference type="InterPro" id="IPR039448">
    <property type="entry name" value="Beta_helix"/>
</dbReference>
<organism evidence="4 5">
    <name type="scientific">Methanofollis formosanus</name>
    <dbReference type="NCBI Taxonomy" id="299308"/>
    <lineage>
        <taxon>Archaea</taxon>
        <taxon>Methanobacteriati</taxon>
        <taxon>Methanobacteriota</taxon>
        <taxon>Stenosarchaea group</taxon>
        <taxon>Methanomicrobia</taxon>
        <taxon>Methanomicrobiales</taxon>
        <taxon>Methanomicrobiaceae</taxon>
        <taxon>Methanofollis</taxon>
    </lineage>
</organism>
<protein>
    <recommendedName>
        <fullName evidence="6">Right-handed parallel beta-helix repeat-containing protein</fullName>
    </recommendedName>
</protein>
<reference evidence="4" key="1">
    <citation type="journal article" date="2005" name="Int. J. Syst. Evol. Microbiol.">
        <title>Methanofollis formosanus sp. nov., isolated from a fish pond.</title>
        <authorList>
            <person name="Wu S.Y."/>
            <person name="Chen S.C."/>
            <person name="Lai M.C."/>
        </authorList>
    </citation>
    <scope>NUCLEOTIDE SEQUENCE</scope>
    <source>
        <strain evidence="4">ML15</strain>
    </source>
</reference>
<dbReference type="InterPro" id="IPR012334">
    <property type="entry name" value="Pectin_lyas_fold"/>
</dbReference>
<dbReference type="Proteomes" id="UP000826709">
    <property type="component" value="Chromosome"/>
</dbReference>
<reference evidence="4" key="2">
    <citation type="submission" date="2019-03" db="EMBL/GenBank/DDBJ databases">
        <authorList>
            <person name="Chen S.-C."/>
            <person name="Wu S.-Y."/>
            <person name="Lai M.-C."/>
        </authorList>
    </citation>
    <scope>NUCLEOTIDE SEQUENCE</scope>
    <source>
        <strain evidence="4">ML15</strain>
    </source>
</reference>
<proteinExistence type="predicted"/>
<dbReference type="OrthoDB" id="117568at2157"/>
<dbReference type="Pfam" id="PF05048">
    <property type="entry name" value="NosD"/>
    <property type="match status" value="1"/>
</dbReference>
<dbReference type="AlphaFoldDB" id="A0A8G1EHJ8"/>